<accession>A0A4Z2IKE6</accession>
<evidence type="ECO:0000256" key="1">
    <source>
        <dbReference type="SAM" id="MobiDB-lite"/>
    </source>
</evidence>
<gene>
    <name evidence="2" type="ORF">EYF80_011481</name>
</gene>
<proteinExistence type="predicted"/>
<dbReference type="AlphaFoldDB" id="A0A4Z2IKE6"/>
<dbReference type="EMBL" id="SRLO01000075">
    <property type="protein sequence ID" value="TNN78241.1"/>
    <property type="molecule type" value="Genomic_DNA"/>
</dbReference>
<evidence type="ECO:0000313" key="3">
    <source>
        <dbReference type="Proteomes" id="UP000314294"/>
    </source>
</evidence>
<keyword evidence="3" id="KW-1185">Reference proteome</keyword>
<protein>
    <submittedName>
        <fullName evidence="2">Uncharacterized protein</fullName>
    </submittedName>
</protein>
<name>A0A4Z2IKE6_9TELE</name>
<sequence>MSAVLESRVQGGGVPRDGIHITGTTIPREDHDLLLTGFHKVLQRHPSVGDGGLSPEADQQRGVFDLRTSQCVQFPGFQRPDQKYQLSSQG</sequence>
<reference evidence="2 3" key="1">
    <citation type="submission" date="2019-03" db="EMBL/GenBank/DDBJ databases">
        <title>First draft genome of Liparis tanakae, snailfish: a comprehensive survey of snailfish specific genes.</title>
        <authorList>
            <person name="Kim W."/>
            <person name="Song I."/>
            <person name="Jeong J.-H."/>
            <person name="Kim D."/>
            <person name="Kim S."/>
            <person name="Ryu S."/>
            <person name="Song J.Y."/>
            <person name="Lee S.K."/>
        </authorList>
    </citation>
    <scope>NUCLEOTIDE SEQUENCE [LARGE SCALE GENOMIC DNA]</scope>
    <source>
        <tissue evidence="2">Muscle</tissue>
    </source>
</reference>
<organism evidence="2 3">
    <name type="scientific">Liparis tanakae</name>
    <name type="common">Tanaka's snailfish</name>
    <dbReference type="NCBI Taxonomy" id="230148"/>
    <lineage>
        <taxon>Eukaryota</taxon>
        <taxon>Metazoa</taxon>
        <taxon>Chordata</taxon>
        <taxon>Craniata</taxon>
        <taxon>Vertebrata</taxon>
        <taxon>Euteleostomi</taxon>
        <taxon>Actinopterygii</taxon>
        <taxon>Neopterygii</taxon>
        <taxon>Teleostei</taxon>
        <taxon>Neoteleostei</taxon>
        <taxon>Acanthomorphata</taxon>
        <taxon>Eupercaria</taxon>
        <taxon>Perciformes</taxon>
        <taxon>Cottioidei</taxon>
        <taxon>Cottales</taxon>
        <taxon>Liparidae</taxon>
        <taxon>Liparis</taxon>
    </lineage>
</organism>
<evidence type="ECO:0000313" key="2">
    <source>
        <dbReference type="EMBL" id="TNN78241.1"/>
    </source>
</evidence>
<feature type="region of interest" description="Disordered" evidence="1">
    <location>
        <begin position="1"/>
        <end position="23"/>
    </location>
</feature>
<dbReference type="Proteomes" id="UP000314294">
    <property type="component" value="Unassembled WGS sequence"/>
</dbReference>
<comment type="caution">
    <text evidence="2">The sequence shown here is derived from an EMBL/GenBank/DDBJ whole genome shotgun (WGS) entry which is preliminary data.</text>
</comment>